<evidence type="ECO:0000313" key="3">
    <source>
        <dbReference type="Proteomes" id="UP000240325"/>
    </source>
</evidence>
<proteinExistence type="predicted"/>
<accession>A0A2H4UVK9</accession>
<keyword evidence="1" id="KW-0812">Transmembrane</keyword>
<keyword evidence="1" id="KW-1133">Transmembrane helix</keyword>
<name>A0A2H4UVK9_9VIRU</name>
<evidence type="ECO:0000313" key="2">
    <source>
        <dbReference type="EMBL" id="ATZ80904.1"/>
    </source>
</evidence>
<organism evidence="2">
    <name type="scientific">Bodo saltans virus</name>
    <dbReference type="NCBI Taxonomy" id="2024608"/>
    <lineage>
        <taxon>Viruses</taxon>
        <taxon>Varidnaviria</taxon>
        <taxon>Bamfordvirae</taxon>
        <taxon>Nucleocytoviricota</taxon>
        <taxon>Megaviricetes</taxon>
        <taxon>Imitervirales</taxon>
        <taxon>Mimiviridae</taxon>
        <taxon>Klosneuvirinae</taxon>
        <taxon>Theiavirus</taxon>
        <taxon>Theiavirus salishense</taxon>
    </lineage>
</organism>
<feature type="transmembrane region" description="Helical" evidence="1">
    <location>
        <begin position="82"/>
        <end position="107"/>
    </location>
</feature>
<feature type="transmembrane region" description="Helical" evidence="1">
    <location>
        <begin position="161"/>
        <end position="184"/>
    </location>
</feature>
<evidence type="ECO:0008006" key="4">
    <source>
        <dbReference type="Google" id="ProtNLM"/>
    </source>
</evidence>
<reference evidence="2" key="1">
    <citation type="journal article" date="2017" name="Elife">
        <title>The kinetoplastid-infecting Bodo saltans virus (BsV), a window into the most abundant giant viruses in the sea.</title>
        <authorList>
            <person name="Deeg C.M."/>
            <person name="Chow C.-E.T."/>
            <person name="Suttle C.A."/>
        </authorList>
    </citation>
    <scope>NUCLEOTIDE SEQUENCE</scope>
    <source>
        <strain evidence="2">NG1</strain>
    </source>
</reference>
<gene>
    <name evidence="2" type="ORF">BMW23_0859</name>
</gene>
<dbReference type="Proteomes" id="UP000240325">
    <property type="component" value="Segment"/>
</dbReference>
<protein>
    <recommendedName>
        <fullName evidence="4">Transmembrane protein</fullName>
    </recommendedName>
</protein>
<feature type="transmembrane region" description="Helical" evidence="1">
    <location>
        <begin position="34"/>
        <end position="52"/>
    </location>
</feature>
<keyword evidence="1" id="KW-0472">Membrane</keyword>
<sequence length="206" mass="24018">MPNENHNSHAPNENHTSHAQNEEVFNRDKEHIKIFTICAICFEIFIIADSLLNLASADYYKNAINYNLQSNAKTNLHNTIGIINWMNVNGAVGFFEVVNIVIVIFSFRYDIFKNKNVNTRFFNISRFAFIFAILITIFHIIWFTIGFILYVECPDVLPTRIHVILCITLCVKFVDMIFNVYLFCKIKQVVILDLQKTILENLFNKN</sequence>
<evidence type="ECO:0000256" key="1">
    <source>
        <dbReference type="SAM" id="Phobius"/>
    </source>
</evidence>
<keyword evidence="3" id="KW-1185">Reference proteome</keyword>
<dbReference type="EMBL" id="MF782455">
    <property type="protein sequence ID" value="ATZ80904.1"/>
    <property type="molecule type" value="Genomic_DNA"/>
</dbReference>
<feature type="transmembrane region" description="Helical" evidence="1">
    <location>
        <begin position="127"/>
        <end position="149"/>
    </location>
</feature>